<proteinExistence type="predicted"/>
<dbReference type="PANTHER" id="PTHR36839:SF1">
    <property type="entry name" value="METALLO-BETA-LACTAMASE FAMILY PROTEIN (AFU_ORTHOLOGUE AFUA_5G12770)"/>
    <property type="match status" value="1"/>
</dbReference>
<dbReference type="SMART" id="SM00849">
    <property type="entry name" value="Lactamase_B"/>
    <property type="match status" value="1"/>
</dbReference>
<dbReference type="PANTHER" id="PTHR36839">
    <property type="entry name" value="METALLO-BETA-LACTAMASE FAMILY PROTEIN (AFU_ORTHOLOGUE AFUA_5G12770)"/>
    <property type="match status" value="1"/>
</dbReference>
<protein>
    <recommendedName>
        <fullName evidence="1">Metallo-beta-lactamase domain-containing protein</fullName>
    </recommendedName>
</protein>
<reference evidence="2 3" key="1">
    <citation type="submission" date="2020-08" db="EMBL/GenBank/DDBJ databases">
        <title>Genomic Encyclopedia of Type Strains, Phase IV (KMG-V): Genome sequencing to study the core and pangenomes of soil and plant-associated prokaryotes.</title>
        <authorList>
            <person name="Whitman W."/>
        </authorList>
    </citation>
    <scope>NUCLEOTIDE SEQUENCE [LARGE SCALE GENOMIC DNA]</scope>
    <source>
        <strain evidence="2 3">M8UP14</strain>
    </source>
</reference>
<comment type="caution">
    <text evidence="2">The sequence shown here is derived from an EMBL/GenBank/DDBJ whole genome shotgun (WGS) entry which is preliminary data.</text>
</comment>
<keyword evidence="3" id="KW-1185">Reference proteome</keyword>
<organism evidence="2 3">
    <name type="scientific">Granulicella aggregans</name>
    <dbReference type="NCBI Taxonomy" id="474949"/>
    <lineage>
        <taxon>Bacteria</taxon>
        <taxon>Pseudomonadati</taxon>
        <taxon>Acidobacteriota</taxon>
        <taxon>Terriglobia</taxon>
        <taxon>Terriglobales</taxon>
        <taxon>Acidobacteriaceae</taxon>
        <taxon>Granulicella</taxon>
    </lineage>
</organism>
<sequence>MSEKLTAYICRSCATQFTPSSTPPSECPLCTDERGGPIVPGPAFTDLVAIRKEHKQLIHKIAPELYGFAAEPKIAIGQRSMLLRSPNGNILWDCTPLVDDATVEWIEMLGGVNAIALSHPHFFSAFAEWSHVLKAPVYVHEDDREWVMRDDIPVTYWSGDRHDLHDGISLIRCGGHYKGASVLHWPGGADGKGTLLTGDVLQVIPGRDRVAFMRAFPGYIPLPAASIDAIEAALDPFEFETIHGGWWDFIVAQNGKRVVEASLKRYRGALATSGD</sequence>
<dbReference type="RefSeq" id="WP_184223728.1">
    <property type="nucleotide sequence ID" value="NZ_JACHIP010000026.1"/>
</dbReference>
<evidence type="ECO:0000259" key="1">
    <source>
        <dbReference type="SMART" id="SM00849"/>
    </source>
</evidence>
<dbReference type="EMBL" id="JACHIP010000026">
    <property type="protein sequence ID" value="MBB5061058.1"/>
    <property type="molecule type" value="Genomic_DNA"/>
</dbReference>
<name>A0A7W7ZJJ2_9BACT</name>
<evidence type="ECO:0000313" key="2">
    <source>
        <dbReference type="EMBL" id="MBB5061058.1"/>
    </source>
</evidence>
<dbReference type="Gene3D" id="3.60.15.10">
    <property type="entry name" value="Ribonuclease Z/Hydroxyacylglutathione hydrolase-like"/>
    <property type="match status" value="1"/>
</dbReference>
<feature type="domain" description="Metallo-beta-lactamase" evidence="1">
    <location>
        <begin position="77"/>
        <end position="246"/>
    </location>
</feature>
<dbReference type="InterPro" id="IPR036866">
    <property type="entry name" value="RibonucZ/Hydroxyglut_hydro"/>
</dbReference>
<dbReference type="SUPFAM" id="SSF56281">
    <property type="entry name" value="Metallo-hydrolase/oxidoreductase"/>
    <property type="match status" value="1"/>
</dbReference>
<gene>
    <name evidence="2" type="ORF">HDF16_005794</name>
</gene>
<accession>A0A7W7ZJJ2</accession>
<dbReference type="Proteomes" id="UP000540989">
    <property type="component" value="Unassembled WGS sequence"/>
</dbReference>
<evidence type="ECO:0000313" key="3">
    <source>
        <dbReference type="Proteomes" id="UP000540989"/>
    </source>
</evidence>
<dbReference type="AlphaFoldDB" id="A0A7W7ZJJ2"/>
<dbReference type="InterPro" id="IPR001279">
    <property type="entry name" value="Metallo-B-lactamas"/>
</dbReference>